<proteinExistence type="inferred from homology"/>
<keyword evidence="5 14" id="KW-0813">Transport</keyword>
<dbReference type="GO" id="GO:0000724">
    <property type="term" value="P:double-strand break repair via homologous recombination"/>
    <property type="evidence" value="ECO:0007669"/>
    <property type="project" value="UniProtKB-ARBA"/>
</dbReference>
<feature type="compositionally biased region" description="Gly residues" evidence="15">
    <location>
        <begin position="749"/>
        <end position="759"/>
    </location>
</feature>
<evidence type="ECO:0000256" key="13">
    <source>
        <dbReference type="ARBA" id="ARBA00025651"/>
    </source>
</evidence>
<dbReference type="InterPro" id="IPR041247">
    <property type="entry name" value="Rad52_fam"/>
</dbReference>
<dbReference type="FunFam" id="1.20.58.1590:FF:000001">
    <property type="entry name" value="Tethering factor for nuclear proteasome STS1"/>
    <property type="match status" value="1"/>
</dbReference>
<keyword evidence="6 14" id="KW-0963">Cytoplasm</keyword>
<evidence type="ECO:0000256" key="11">
    <source>
        <dbReference type="ARBA" id="ARBA00023204"/>
    </source>
</evidence>
<keyword evidence="12 14" id="KW-0539">Nucleus</keyword>
<protein>
    <recommendedName>
        <fullName evidence="4 14">Tethering factor for nuclear proteasome STS1</fullName>
    </recommendedName>
</protein>
<evidence type="ECO:0000256" key="9">
    <source>
        <dbReference type="ARBA" id="ARBA00023125"/>
    </source>
</evidence>
<evidence type="ECO:0000256" key="7">
    <source>
        <dbReference type="ARBA" id="ARBA00022763"/>
    </source>
</evidence>
<dbReference type="AlphaFoldDB" id="A0AAN6MI18"/>
<feature type="region of interest" description="Disordered" evidence="15">
    <location>
        <begin position="820"/>
        <end position="863"/>
    </location>
</feature>
<dbReference type="InterPro" id="IPR013868">
    <property type="entry name" value="Cut8/Sts1_fam"/>
</dbReference>
<evidence type="ECO:0000256" key="2">
    <source>
        <dbReference type="ARBA" id="ARBA00006638"/>
    </source>
</evidence>
<feature type="region of interest" description="Disordered" evidence="15">
    <location>
        <begin position="1"/>
        <end position="45"/>
    </location>
</feature>
<keyword evidence="7" id="KW-0227">DNA damage</keyword>
<comment type="function">
    <text evidence="13 14">Involved in ubiquitin-mediated protein degradation. Regulatory factor in the ubiquitin/proteasome pathway that controls the turnover of proteasome substrates. Targets proteasomes to the nucleus and facilitates the degradation of nuclear proteins.</text>
</comment>
<keyword evidence="17" id="KW-1185">Reference proteome</keyword>
<evidence type="ECO:0000256" key="6">
    <source>
        <dbReference type="ARBA" id="ARBA00022490"/>
    </source>
</evidence>
<dbReference type="InterPro" id="IPR038422">
    <property type="entry name" value="Cut8/Sts1_sf"/>
</dbReference>
<dbReference type="GO" id="GO:0006312">
    <property type="term" value="P:mitotic recombination"/>
    <property type="evidence" value="ECO:0007669"/>
    <property type="project" value="TreeGrafter"/>
</dbReference>
<dbReference type="EMBL" id="MU855593">
    <property type="protein sequence ID" value="KAK3901267.1"/>
    <property type="molecule type" value="Genomic_DNA"/>
</dbReference>
<dbReference type="SUPFAM" id="SSF54768">
    <property type="entry name" value="dsRNA-binding domain-like"/>
    <property type="match status" value="1"/>
</dbReference>
<comment type="subunit">
    <text evidence="3 14">Binds the proteasome.</text>
</comment>
<dbReference type="Pfam" id="PF04098">
    <property type="entry name" value="Rad52_Rad22"/>
    <property type="match status" value="1"/>
</dbReference>
<dbReference type="GO" id="GO:0031144">
    <property type="term" value="P:proteasome localization"/>
    <property type="evidence" value="ECO:0007669"/>
    <property type="project" value="UniProtKB-UniRule"/>
</dbReference>
<dbReference type="Pfam" id="PF08559">
    <property type="entry name" value="Cut8"/>
    <property type="match status" value="1"/>
</dbReference>
<reference evidence="16" key="2">
    <citation type="submission" date="2023-05" db="EMBL/GenBank/DDBJ databases">
        <authorList>
            <consortium name="Lawrence Berkeley National Laboratory"/>
            <person name="Steindorff A."/>
            <person name="Hensen N."/>
            <person name="Bonometti L."/>
            <person name="Westerberg I."/>
            <person name="Brannstrom I.O."/>
            <person name="Guillou S."/>
            <person name="Cros-Aarteil S."/>
            <person name="Calhoun S."/>
            <person name="Haridas S."/>
            <person name="Kuo A."/>
            <person name="Mondo S."/>
            <person name="Pangilinan J."/>
            <person name="Riley R."/>
            <person name="Labutti K."/>
            <person name="Andreopoulos B."/>
            <person name="Lipzen A."/>
            <person name="Chen C."/>
            <person name="Yanf M."/>
            <person name="Daum C."/>
            <person name="Ng V."/>
            <person name="Clum A."/>
            <person name="Ohm R."/>
            <person name="Martin F."/>
            <person name="Silar P."/>
            <person name="Natvig D."/>
            <person name="Lalanne C."/>
            <person name="Gautier V."/>
            <person name="Ament-Velasquez S.L."/>
            <person name="Kruys A."/>
            <person name="Hutchinson M.I."/>
            <person name="Powell A.J."/>
            <person name="Barry K."/>
            <person name="Miller A.N."/>
            <person name="Grigoriev I.V."/>
            <person name="Debuchy R."/>
            <person name="Gladieux P."/>
            <person name="Thoren M.H."/>
            <person name="Johannesson H."/>
        </authorList>
    </citation>
    <scope>NUCLEOTIDE SEQUENCE</scope>
    <source>
        <strain evidence="16">CBS 103.79</strain>
    </source>
</reference>
<name>A0AAN6MI18_9PEZI</name>
<dbReference type="GO" id="GO:0045002">
    <property type="term" value="P:double-strand break repair via single-strand annealing"/>
    <property type="evidence" value="ECO:0007669"/>
    <property type="project" value="TreeGrafter"/>
</dbReference>
<feature type="compositionally biased region" description="Gly residues" evidence="15">
    <location>
        <begin position="846"/>
        <end position="855"/>
    </location>
</feature>
<comment type="similarity">
    <text evidence="1 14">Belongs to the cut8/STS1 family.</text>
</comment>
<feature type="compositionally biased region" description="Gly residues" evidence="15">
    <location>
        <begin position="820"/>
        <end position="833"/>
    </location>
</feature>
<feature type="compositionally biased region" description="Low complexity" evidence="15">
    <location>
        <begin position="612"/>
        <end position="622"/>
    </location>
</feature>
<feature type="compositionally biased region" description="Polar residues" evidence="15">
    <location>
        <begin position="249"/>
        <end position="266"/>
    </location>
</feature>
<feature type="region of interest" description="Disordered" evidence="15">
    <location>
        <begin position="507"/>
        <end position="626"/>
    </location>
</feature>
<feature type="compositionally biased region" description="Low complexity" evidence="15">
    <location>
        <begin position="16"/>
        <end position="27"/>
    </location>
</feature>
<dbReference type="GO" id="GO:0071630">
    <property type="term" value="P:nuclear protein quality control by the ubiquitin-proteasome system"/>
    <property type="evidence" value="ECO:0007669"/>
    <property type="project" value="UniProtKB-UniRule"/>
</dbReference>
<reference evidence="16" key="1">
    <citation type="journal article" date="2023" name="Mol. Phylogenet. Evol.">
        <title>Genome-scale phylogeny and comparative genomics of the fungal order Sordariales.</title>
        <authorList>
            <person name="Hensen N."/>
            <person name="Bonometti L."/>
            <person name="Westerberg I."/>
            <person name="Brannstrom I.O."/>
            <person name="Guillou S."/>
            <person name="Cros-Aarteil S."/>
            <person name="Calhoun S."/>
            <person name="Haridas S."/>
            <person name="Kuo A."/>
            <person name="Mondo S."/>
            <person name="Pangilinan J."/>
            <person name="Riley R."/>
            <person name="LaButti K."/>
            <person name="Andreopoulos B."/>
            <person name="Lipzen A."/>
            <person name="Chen C."/>
            <person name="Yan M."/>
            <person name="Daum C."/>
            <person name="Ng V."/>
            <person name="Clum A."/>
            <person name="Steindorff A."/>
            <person name="Ohm R.A."/>
            <person name="Martin F."/>
            <person name="Silar P."/>
            <person name="Natvig D.O."/>
            <person name="Lalanne C."/>
            <person name="Gautier V."/>
            <person name="Ament-Velasquez S.L."/>
            <person name="Kruys A."/>
            <person name="Hutchinson M.I."/>
            <person name="Powell A.J."/>
            <person name="Barry K."/>
            <person name="Miller A.N."/>
            <person name="Grigoriev I.V."/>
            <person name="Debuchy R."/>
            <person name="Gladieux P."/>
            <person name="Hiltunen Thoren M."/>
            <person name="Johannesson H."/>
        </authorList>
    </citation>
    <scope>NUCLEOTIDE SEQUENCE</scope>
    <source>
        <strain evidence="16">CBS 103.79</strain>
    </source>
</reference>
<keyword evidence="11" id="KW-0234">DNA repair</keyword>
<gene>
    <name evidence="16" type="ORF">C8A05DRAFT_45041</name>
</gene>
<dbReference type="GO" id="GO:0005634">
    <property type="term" value="C:nucleus"/>
    <property type="evidence" value="ECO:0007669"/>
    <property type="project" value="UniProtKB-SubCell"/>
</dbReference>
<dbReference type="PANTHER" id="PTHR12132">
    <property type="entry name" value="DNA REPAIR AND RECOMBINATION PROTEIN RAD52, RAD59"/>
    <property type="match status" value="1"/>
</dbReference>
<evidence type="ECO:0000256" key="14">
    <source>
        <dbReference type="RuleBase" id="RU368013"/>
    </source>
</evidence>
<evidence type="ECO:0000256" key="15">
    <source>
        <dbReference type="SAM" id="MobiDB-lite"/>
    </source>
</evidence>
<dbReference type="GO" id="GO:0003697">
    <property type="term" value="F:single-stranded DNA binding"/>
    <property type="evidence" value="ECO:0007669"/>
    <property type="project" value="UniProtKB-ARBA"/>
</dbReference>
<comment type="caution">
    <text evidence="16">The sequence shown here is derived from an EMBL/GenBank/DDBJ whole genome shotgun (WGS) entry which is preliminary data.</text>
</comment>
<keyword evidence="9" id="KW-0238">DNA-binding</keyword>
<dbReference type="InterPro" id="IPR007232">
    <property type="entry name" value="Rad52_Rad59_Rad22"/>
</dbReference>
<keyword evidence="8 14" id="KW-0653">Protein transport</keyword>
<evidence type="ECO:0000313" key="17">
    <source>
        <dbReference type="Proteomes" id="UP001303889"/>
    </source>
</evidence>
<dbReference type="Gene3D" id="1.20.58.1590">
    <property type="entry name" value="Tethering factor for nuclear proteasome Cut8/Sts1"/>
    <property type="match status" value="1"/>
</dbReference>
<evidence type="ECO:0000256" key="4">
    <source>
        <dbReference type="ARBA" id="ARBA00016204"/>
    </source>
</evidence>
<accession>A0AAN6MI18</accession>
<feature type="compositionally biased region" description="Gly residues" evidence="15">
    <location>
        <begin position="715"/>
        <end position="737"/>
    </location>
</feature>
<evidence type="ECO:0000256" key="3">
    <source>
        <dbReference type="ARBA" id="ARBA00011464"/>
    </source>
</evidence>
<evidence type="ECO:0000256" key="1">
    <source>
        <dbReference type="ARBA" id="ARBA00006199"/>
    </source>
</evidence>
<dbReference type="Gene3D" id="3.30.390.80">
    <property type="entry name" value="DNA repair protein Rad52/59/22"/>
    <property type="match status" value="1"/>
</dbReference>
<dbReference type="InterPro" id="IPR042525">
    <property type="entry name" value="Rad52_Rad59_Rad22_sf"/>
</dbReference>
<feature type="compositionally biased region" description="Basic and acidic residues" evidence="15">
    <location>
        <begin position="518"/>
        <end position="533"/>
    </location>
</feature>
<dbReference type="FunFam" id="3.30.390.80:FF:000001">
    <property type="entry name" value="DNA repair protein RAD52 homolog"/>
    <property type="match status" value="1"/>
</dbReference>
<evidence type="ECO:0000256" key="8">
    <source>
        <dbReference type="ARBA" id="ARBA00022927"/>
    </source>
</evidence>
<feature type="region of interest" description="Disordered" evidence="15">
    <location>
        <begin position="234"/>
        <end position="287"/>
    </location>
</feature>
<evidence type="ECO:0000313" key="16">
    <source>
        <dbReference type="EMBL" id="KAK3901267.1"/>
    </source>
</evidence>
<organism evidence="16 17">
    <name type="scientific">Staphylotrichum tortipilum</name>
    <dbReference type="NCBI Taxonomy" id="2831512"/>
    <lineage>
        <taxon>Eukaryota</taxon>
        <taxon>Fungi</taxon>
        <taxon>Dikarya</taxon>
        <taxon>Ascomycota</taxon>
        <taxon>Pezizomycotina</taxon>
        <taxon>Sordariomycetes</taxon>
        <taxon>Sordariomycetidae</taxon>
        <taxon>Sordariales</taxon>
        <taxon>Chaetomiaceae</taxon>
        <taxon>Staphylotrichum</taxon>
    </lineage>
</organism>
<evidence type="ECO:0000256" key="5">
    <source>
        <dbReference type="ARBA" id="ARBA00022448"/>
    </source>
</evidence>
<dbReference type="PANTHER" id="PTHR12132:SF1">
    <property type="entry name" value="DNA REPAIR PROTEIN RAD52 HOMOLOG"/>
    <property type="match status" value="1"/>
</dbReference>
<keyword evidence="10" id="KW-0233">DNA recombination</keyword>
<feature type="compositionally biased region" description="Basic and acidic residues" evidence="15">
    <location>
        <begin position="270"/>
        <end position="279"/>
    </location>
</feature>
<evidence type="ECO:0000256" key="10">
    <source>
        <dbReference type="ARBA" id="ARBA00023172"/>
    </source>
</evidence>
<sequence length="863" mass="89988">MASRKRKADDENDEMSVSPLSSPAISSRQLARPSKKARGGSDMAGRPLLLPRLLETLDNTQLRTVLQTICERHPDIGREVVTSAPRPSVASVLQVLGEYQQKLRAAVPFGQSSSDYTYFRVKQPLAALVDAISDFTPQFLPPVEQQTSVTLQYLDAVTKVIHELPEWESQQYRHHKDNAYDEISGAWAMAITEAAKRGGGFVLHTGDWDQRLSRHNQQSGGKLEQAMSAMANEVPWSGNGSAAAAPQPSGLSDPNSILNQIMNGNYGSPRRKENGEAEKTISPGDQHARVANPFEEQRPRISAYTAQEIATLQSKLEKQLGPEYLSTRPGPGNQTMHYVTADKCITLANEVFGFNGWSSSIQNLQVDYVDEEPGPHYSKVSVGLHVIVRVTLRDGTYHEDIGYGHIENARGKASAFEKAKKEGTTDALKRALRHFGNVLGNCIYDKAYLAKATKMKVVQPKFNENALHRHPDFLPPKKSIPAVEMTSVESFEDFDLEDADDFDISYDHPDFVILPNSNEKDSNESSAPEKSHEQQNGGSNAAPQPPARPLARASSGGNNPPRPAPQTPVQAPSRPFASTNRFPGAGAGQNGPAAAVSQPPPQPNAATTNHSTGAPAGAAPTGNEPVTFFSARTFKGLAANQSVGSLGDGNLAMPKPGQAFNPHLESPSIPRTPGVDHSASKPLSRGGVHVTAAPVGWKGGAGGGGDGKKGAERGVTGGAGGAGAGGAGAGVGAGGGQQPQPLPQQQQQGAGGAGIGGPRPVGAPPAKMVNTNGGGGNPLLENTRRIGAPGAGGSPLGNRGQFRPLTVKRPVGAGEGLAAAGGGGAGGGGGGVVGRTPLGDVTSNGVIGGAGGGGPDLKRQRTS</sequence>
<dbReference type="GO" id="GO:0015031">
    <property type="term" value="P:protein transport"/>
    <property type="evidence" value="ECO:0007669"/>
    <property type="project" value="UniProtKB-UniRule"/>
</dbReference>
<comment type="subcellular location">
    <subcellularLocation>
        <location evidence="14">Cytoplasm</location>
    </subcellularLocation>
    <subcellularLocation>
        <location evidence="14">Nucleus</location>
    </subcellularLocation>
</comment>
<dbReference type="Proteomes" id="UP001303889">
    <property type="component" value="Unassembled WGS sequence"/>
</dbReference>
<dbReference type="GO" id="GO:0005737">
    <property type="term" value="C:cytoplasm"/>
    <property type="evidence" value="ECO:0007669"/>
    <property type="project" value="UniProtKB-SubCell"/>
</dbReference>
<comment type="similarity">
    <text evidence="2">Belongs to the RAD52 family.</text>
</comment>
<evidence type="ECO:0000256" key="12">
    <source>
        <dbReference type="ARBA" id="ARBA00023242"/>
    </source>
</evidence>
<feature type="region of interest" description="Disordered" evidence="15">
    <location>
        <begin position="641"/>
        <end position="803"/>
    </location>
</feature>